<dbReference type="OrthoDB" id="298344at2759"/>
<dbReference type="InterPro" id="IPR047269">
    <property type="entry name" value="ZMY11"/>
</dbReference>
<accession>A0A3S3NQ63</accession>
<evidence type="ECO:0000313" key="3">
    <source>
        <dbReference type="Proteomes" id="UP000285301"/>
    </source>
</evidence>
<dbReference type="GO" id="GO:0009966">
    <property type="term" value="P:regulation of signal transduction"/>
    <property type="evidence" value="ECO:0007669"/>
    <property type="project" value="TreeGrafter"/>
</dbReference>
<dbReference type="InterPro" id="IPR036427">
    <property type="entry name" value="Bromodomain-like_sf"/>
</dbReference>
<dbReference type="PANTHER" id="PTHR46379:SF1">
    <property type="entry name" value="ZINC FINGER MYND DOMAIN-CONTAINING PROTEIN 11"/>
    <property type="match status" value="1"/>
</dbReference>
<comment type="caution">
    <text evidence="2">The sequence shown here is derived from an EMBL/GenBank/DDBJ whole genome shotgun (WGS) entry which is preliminary data.</text>
</comment>
<feature type="non-terminal residue" evidence="2">
    <location>
        <position position="249"/>
    </location>
</feature>
<dbReference type="PANTHER" id="PTHR46379">
    <property type="entry name" value="ZINC FINGER MYND DOMAIN-CONTAINING"/>
    <property type="match status" value="1"/>
</dbReference>
<evidence type="ECO:0000256" key="1">
    <source>
        <dbReference type="ARBA" id="ARBA00023117"/>
    </source>
</evidence>
<dbReference type="GO" id="GO:0003714">
    <property type="term" value="F:transcription corepressor activity"/>
    <property type="evidence" value="ECO:0007669"/>
    <property type="project" value="InterPro"/>
</dbReference>
<dbReference type="Proteomes" id="UP000285301">
    <property type="component" value="Unassembled WGS sequence"/>
</dbReference>
<dbReference type="GO" id="GO:0034243">
    <property type="term" value="P:regulation of transcription elongation by RNA polymerase II"/>
    <property type="evidence" value="ECO:0007669"/>
    <property type="project" value="InterPro"/>
</dbReference>
<dbReference type="STRING" id="1965070.A0A3S3NQ63"/>
<gene>
    <name evidence="2" type="ORF">B4U79_19107</name>
</gene>
<organism evidence="2 3">
    <name type="scientific">Dinothrombium tinctorium</name>
    <dbReference type="NCBI Taxonomy" id="1965070"/>
    <lineage>
        <taxon>Eukaryota</taxon>
        <taxon>Metazoa</taxon>
        <taxon>Ecdysozoa</taxon>
        <taxon>Arthropoda</taxon>
        <taxon>Chelicerata</taxon>
        <taxon>Arachnida</taxon>
        <taxon>Acari</taxon>
        <taxon>Acariformes</taxon>
        <taxon>Trombidiformes</taxon>
        <taxon>Prostigmata</taxon>
        <taxon>Anystina</taxon>
        <taxon>Parasitengona</taxon>
        <taxon>Trombidioidea</taxon>
        <taxon>Trombidiidae</taxon>
        <taxon>Dinothrombium</taxon>
    </lineage>
</organism>
<dbReference type="Gene3D" id="1.20.920.10">
    <property type="entry name" value="Bromodomain-like"/>
    <property type="match status" value="1"/>
</dbReference>
<sequence>MTEFSPLPKLPLTTESDDSSKIKARTCKPWFVLLIWRLIIELNKKGENATLSAISKIMTKRLSMARLEKKVKSALNDGLIAKSSEVYSITESDVGLFHEWYYRIQSVIRKKKLEKKDISEVLHLILQNVKSKFGSIVEKSELKNENELLVKHLPKLLCHPRFNFSNVEGKIKNDNYESLFEFEKDCKTIDYNLSVLYRPRSEISKESKRMCEFVKQQIENVNYCVECFVRQNDTNCKDWFSEACNPPHK</sequence>
<dbReference type="GO" id="GO:0005634">
    <property type="term" value="C:nucleus"/>
    <property type="evidence" value="ECO:0007669"/>
    <property type="project" value="TreeGrafter"/>
</dbReference>
<dbReference type="AlphaFoldDB" id="A0A3S3NQ63"/>
<protein>
    <submittedName>
        <fullName evidence="2">Zinc finger MYND domain-containing protein 11-like isoform X5</fullName>
    </submittedName>
</protein>
<keyword evidence="3" id="KW-1185">Reference proteome</keyword>
<reference evidence="2 3" key="1">
    <citation type="journal article" date="2018" name="Gigascience">
        <title>Genomes of trombidid mites reveal novel predicted allergens and laterally-transferred genes associated with secondary metabolism.</title>
        <authorList>
            <person name="Dong X."/>
            <person name="Chaisiri K."/>
            <person name="Xia D."/>
            <person name="Armstrong S.D."/>
            <person name="Fang Y."/>
            <person name="Donnelly M.J."/>
            <person name="Kadowaki T."/>
            <person name="McGarry J.W."/>
            <person name="Darby A.C."/>
            <person name="Makepeace B.L."/>
        </authorList>
    </citation>
    <scope>NUCLEOTIDE SEQUENCE [LARGE SCALE GENOMIC DNA]</scope>
    <source>
        <strain evidence="2">UoL-WK</strain>
    </source>
</reference>
<evidence type="ECO:0000313" key="2">
    <source>
        <dbReference type="EMBL" id="RWS03926.1"/>
    </source>
</evidence>
<keyword evidence="1" id="KW-0103">Bromodomain</keyword>
<proteinExistence type="predicted"/>
<dbReference type="SUPFAM" id="SSF47370">
    <property type="entry name" value="Bromodomain"/>
    <property type="match status" value="1"/>
</dbReference>
<name>A0A3S3NQ63_9ACAR</name>
<dbReference type="EMBL" id="NCKU01006009">
    <property type="protein sequence ID" value="RWS03926.1"/>
    <property type="molecule type" value="Genomic_DNA"/>
</dbReference>